<dbReference type="InterPro" id="IPR003607">
    <property type="entry name" value="HD/PDEase_dom"/>
</dbReference>
<protein>
    <recommendedName>
        <fullName evidence="1">HD domain-containing protein</fullName>
    </recommendedName>
</protein>
<dbReference type="InterPro" id="IPR006674">
    <property type="entry name" value="HD_domain"/>
</dbReference>
<dbReference type="Pfam" id="PF01966">
    <property type="entry name" value="HD"/>
    <property type="match status" value="1"/>
</dbReference>
<sequence length="152" mass="17931">MPIITDAEIFAKKEYKKNDLFHQYNHVEEVMNRAIEIAKYFHSIDTEALKLAIIFHDIDYSSYENHPVASALVAEKFLKAHNYPQRKIMKVKEIILNHSTPHRRLMGEARLLEGKIIYDADKSIFMTNKKAFKKYFPLLYLKETKGLIPKIY</sequence>
<evidence type="ECO:0000313" key="3">
    <source>
        <dbReference type="Proteomes" id="UP000230108"/>
    </source>
</evidence>
<evidence type="ECO:0000259" key="1">
    <source>
        <dbReference type="Pfam" id="PF01966"/>
    </source>
</evidence>
<name>A0A2M7QDE9_9BACT</name>
<reference evidence="3" key="1">
    <citation type="submission" date="2017-09" db="EMBL/GenBank/DDBJ databases">
        <title>Depth-based differentiation of microbial function through sediment-hosted aquifers and enrichment of novel symbionts in the deep terrestrial subsurface.</title>
        <authorList>
            <person name="Probst A.J."/>
            <person name="Ladd B."/>
            <person name="Jarett J.K."/>
            <person name="Geller-Mcgrath D.E."/>
            <person name="Sieber C.M.K."/>
            <person name="Emerson J.B."/>
            <person name="Anantharaman K."/>
            <person name="Thomas B.C."/>
            <person name="Malmstrom R."/>
            <person name="Stieglmeier M."/>
            <person name="Klingl A."/>
            <person name="Woyke T."/>
            <person name="Ryan C.M."/>
            <person name="Banfield J.F."/>
        </authorList>
    </citation>
    <scope>NUCLEOTIDE SEQUENCE [LARGE SCALE GENOMIC DNA]</scope>
</reference>
<dbReference type="AlphaFoldDB" id="A0A2M7QDE9"/>
<dbReference type="SUPFAM" id="SSF109604">
    <property type="entry name" value="HD-domain/PDEase-like"/>
    <property type="match status" value="1"/>
</dbReference>
<dbReference type="EMBL" id="PFLF01000075">
    <property type="protein sequence ID" value="PIY68888.1"/>
    <property type="molecule type" value="Genomic_DNA"/>
</dbReference>
<dbReference type="CDD" id="cd00077">
    <property type="entry name" value="HDc"/>
    <property type="match status" value="1"/>
</dbReference>
<dbReference type="Proteomes" id="UP000230108">
    <property type="component" value="Unassembled WGS sequence"/>
</dbReference>
<gene>
    <name evidence="2" type="ORF">COY90_03500</name>
</gene>
<dbReference type="Gene3D" id="1.10.3210.10">
    <property type="entry name" value="Hypothetical protein af1432"/>
    <property type="match status" value="1"/>
</dbReference>
<comment type="caution">
    <text evidence="2">The sequence shown here is derived from an EMBL/GenBank/DDBJ whole genome shotgun (WGS) entry which is preliminary data.</text>
</comment>
<dbReference type="PANTHER" id="PTHR33594:SF1">
    <property type="entry name" value="HD_PDEASE DOMAIN-CONTAINING PROTEIN"/>
    <property type="match status" value="1"/>
</dbReference>
<evidence type="ECO:0000313" key="2">
    <source>
        <dbReference type="EMBL" id="PIY68888.1"/>
    </source>
</evidence>
<feature type="domain" description="HD" evidence="1">
    <location>
        <begin position="24"/>
        <end position="122"/>
    </location>
</feature>
<accession>A0A2M7QDE9</accession>
<dbReference type="PANTHER" id="PTHR33594">
    <property type="entry name" value="SUPERFAMILY HYDROLASE, PUTATIVE (AFU_ORTHOLOGUE AFUA_1G03035)-RELATED"/>
    <property type="match status" value="1"/>
</dbReference>
<organism evidence="2 3">
    <name type="scientific">Candidatus Roizmanbacteria bacterium CG_4_10_14_0_8_um_filter_39_9</name>
    <dbReference type="NCBI Taxonomy" id="1974829"/>
    <lineage>
        <taxon>Bacteria</taxon>
        <taxon>Candidatus Roizmaniibacteriota</taxon>
    </lineage>
</organism>
<proteinExistence type="predicted"/>